<feature type="binding site" evidence="20">
    <location>
        <position position="279"/>
    </location>
    <ligand>
        <name>GTP</name>
        <dbReference type="ChEBI" id="CHEBI:37565"/>
    </ligand>
</feature>
<comment type="pathway">
    <text evidence="4 20">Cofactor biosynthesis; riboflavin biosynthesis; 5-amino-6-(D-ribitylamino)uracil from GTP: step 1/4.</text>
</comment>
<evidence type="ECO:0000256" key="20">
    <source>
        <dbReference type="HAMAP-Rule" id="MF_01283"/>
    </source>
</evidence>
<dbReference type="GO" id="GO:0008270">
    <property type="term" value="F:zinc ion binding"/>
    <property type="evidence" value="ECO:0007669"/>
    <property type="project" value="UniProtKB-UniRule"/>
</dbReference>
<comment type="function">
    <text evidence="3 20">Catalyzes the conversion of D-ribulose 5-phosphate to formate and 3,4-dihydroxy-2-butanone 4-phosphate.</text>
</comment>
<feature type="active site" description="Proton acceptor; for GTP cyclohydrolase activity" evidence="20">
    <location>
        <position position="335"/>
    </location>
</feature>
<dbReference type="NCBIfam" id="TIGR00506">
    <property type="entry name" value="ribB"/>
    <property type="match status" value="1"/>
</dbReference>
<evidence type="ECO:0000256" key="1">
    <source>
        <dbReference type="ARBA" id="ARBA00000141"/>
    </source>
</evidence>
<feature type="binding site" evidence="20">
    <location>
        <position position="32"/>
    </location>
    <ligand>
        <name>Mg(2+)</name>
        <dbReference type="ChEBI" id="CHEBI:18420"/>
        <label>2</label>
    </ligand>
</feature>
<evidence type="ECO:0000256" key="11">
    <source>
        <dbReference type="ARBA" id="ARBA00022801"/>
    </source>
</evidence>
<feature type="binding site" evidence="20">
    <location>
        <position position="363"/>
    </location>
    <ligand>
        <name>GTP</name>
        <dbReference type="ChEBI" id="CHEBI:37565"/>
    </ligand>
</feature>
<proteinExistence type="inferred from homology"/>
<dbReference type="Pfam" id="PF00925">
    <property type="entry name" value="GTP_cyclohydro2"/>
    <property type="match status" value="1"/>
</dbReference>
<reference evidence="22 23" key="1">
    <citation type="submission" date="2020-04" db="EMBL/GenBank/DDBJ databases">
        <title>Flammeovirga sp. SR4, a novel species isolated from seawater.</title>
        <authorList>
            <person name="Wang X."/>
        </authorList>
    </citation>
    <scope>NUCLEOTIDE SEQUENCE [LARGE SCALE GENOMIC DNA]</scope>
    <source>
        <strain evidence="22 23">SR4</strain>
    </source>
</reference>
<evidence type="ECO:0000256" key="2">
    <source>
        <dbReference type="ARBA" id="ARBA00001936"/>
    </source>
</evidence>
<protein>
    <recommendedName>
        <fullName evidence="20">Riboflavin biosynthesis protein RibBA</fullName>
    </recommendedName>
    <domain>
        <recommendedName>
            <fullName evidence="20">3,4-dihydroxy-2-butanone 4-phosphate synthase</fullName>
            <shortName evidence="20">DHBP synthase</shortName>
            <ecNumber evidence="20">4.1.99.12</ecNumber>
        </recommendedName>
    </domain>
    <domain>
        <recommendedName>
            <fullName evidence="20">GTP cyclohydrolase-2</fullName>
            <ecNumber evidence="20">3.5.4.25</ecNumber>
        </recommendedName>
        <alternativeName>
            <fullName evidence="20">GTP cyclohydrolase II</fullName>
        </alternativeName>
    </domain>
</protein>
<dbReference type="InterPro" id="IPR036144">
    <property type="entry name" value="RibA-like_sf"/>
</dbReference>
<evidence type="ECO:0000256" key="5">
    <source>
        <dbReference type="ARBA" id="ARBA00004904"/>
    </source>
</evidence>
<keyword evidence="23" id="KW-1185">Reference proteome</keyword>
<feature type="binding site" evidence="20">
    <location>
        <begin position="145"/>
        <end position="149"/>
    </location>
    <ligand>
        <name>D-ribulose 5-phosphate</name>
        <dbReference type="ChEBI" id="CHEBI:58121"/>
    </ligand>
</feature>
<comment type="cofactor">
    <cofactor evidence="2">
        <name>Mn(2+)</name>
        <dbReference type="ChEBI" id="CHEBI:29035"/>
    </cofactor>
</comment>
<dbReference type="EMBL" id="JABAIL010000004">
    <property type="protein sequence ID" value="NLR92401.1"/>
    <property type="molecule type" value="Genomic_DNA"/>
</dbReference>
<keyword evidence="8 20" id="KW-0686">Riboflavin biosynthesis</keyword>
<dbReference type="GO" id="GO:0003935">
    <property type="term" value="F:GTP cyclohydrolase II activity"/>
    <property type="evidence" value="ECO:0007669"/>
    <property type="project" value="UniProtKB-UniRule"/>
</dbReference>
<dbReference type="HAMAP" id="MF_01283">
    <property type="entry name" value="RibBA"/>
    <property type="match status" value="1"/>
</dbReference>
<dbReference type="InterPro" id="IPR017945">
    <property type="entry name" value="DHBP_synth_RibB-like_a/b_dom"/>
</dbReference>
<feature type="binding site" evidence="20">
    <location>
        <position position="358"/>
    </location>
    <ligand>
        <name>GTP</name>
        <dbReference type="ChEBI" id="CHEBI:37565"/>
    </ligand>
</feature>
<comment type="catalytic activity">
    <reaction evidence="19 20">
        <text>GTP + 4 H2O = 2,5-diamino-6-hydroxy-4-(5-phosphoribosylamino)-pyrimidine + formate + 2 phosphate + 3 H(+)</text>
        <dbReference type="Rhea" id="RHEA:23704"/>
        <dbReference type="ChEBI" id="CHEBI:15377"/>
        <dbReference type="ChEBI" id="CHEBI:15378"/>
        <dbReference type="ChEBI" id="CHEBI:15740"/>
        <dbReference type="ChEBI" id="CHEBI:37565"/>
        <dbReference type="ChEBI" id="CHEBI:43474"/>
        <dbReference type="ChEBI" id="CHEBI:58614"/>
        <dbReference type="EC" id="3.5.4.25"/>
    </reaction>
</comment>
<feature type="region of interest" description="GTP cyclohydrolase II" evidence="20">
    <location>
        <begin position="207"/>
        <end position="405"/>
    </location>
</feature>
<dbReference type="Gene3D" id="3.90.870.10">
    <property type="entry name" value="DHBP synthase"/>
    <property type="match status" value="1"/>
</dbReference>
<dbReference type="HAMAP" id="MF_00179">
    <property type="entry name" value="RibA"/>
    <property type="match status" value="1"/>
</dbReference>
<dbReference type="AlphaFoldDB" id="A0A7X8XWM1"/>
<feature type="binding site" evidence="20">
    <location>
        <position position="36"/>
    </location>
    <ligand>
        <name>D-ribulose 5-phosphate</name>
        <dbReference type="ChEBI" id="CHEBI:58121"/>
    </ligand>
</feature>
<feature type="binding site" evidence="20">
    <location>
        <position position="323"/>
    </location>
    <ligand>
        <name>GTP</name>
        <dbReference type="ChEBI" id="CHEBI:37565"/>
    </ligand>
</feature>
<dbReference type="InterPro" id="IPR016299">
    <property type="entry name" value="Riboflavin_synth_RibBA"/>
</dbReference>
<feature type="binding site" evidence="20">
    <location>
        <position position="274"/>
    </location>
    <ligand>
        <name>Zn(2+)</name>
        <dbReference type="ChEBI" id="CHEBI:29105"/>
        <note>catalytic</note>
    </ligand>
</feature>
<keyword evidence="17 20" id="KW-0511">Multifunctional enzyme</keyword>
<feature type="binding site" evidence="20">
    <location>
        <position position="32"/>
    </location>
    <ligand>
        <name>Mg(2+)</name>
        <dbReference type="ChEBI" id="CHEBI:18420"/>
        <label>1</label>
    </ligand>
</feature>
<keyword evidence="15 20" id="KW-0464">Manganese</keyword>
<dbReference type="CDD" id="cd00641">
    <property type="entry name" value="GTP_cyclohydro2"/>
    <property type="match status" value="1"/>
</dbReference>
<evidence type="ECO:0000256" key="14">
    <source>
        <dbReference type="ARBA" id="ARBA00023134"/>
    </source>
</evidence>
<dbReference type="SUPFAM" id="SSF142695">
    <property type="entry name" value="RibA-like"/>
    <property type="match status" value="1"/>
</dbReference>
<dbReference type="GO" id="GO:0008686">
    <property type="term" value="F:3,4-dihydroxy-2-butanone-4-phosphate synthase activity"/>
    <property type="evidence" value="ECO:0007669"/>
    <property type="project" value="UniProtKB-UniRule"/>
</dbReference>
<keyword evidence="9 20" id="KW-0479">Metal-binding</keyword>
<dbReference type="Proteomes" id="UP000585050">
    <property type="component" value="Unassembled WGS sequence"/>
</dbReference>
<comment type="cofactor">
    <cofactor evidence="20">
        <name>Zn(2+)</name>
        <dbReference type="ChEBI" id="CHEBI:29105"/>
    </cofactor>
    <text evidence="20">Binds 1 zinc ion per subunit.</text>
</comment>
<keyword evidence="12 20" id="KW-0862">Zinc</keyword>
<dbReference type="NCBIfam" id="NF001591">
    <property type="entry name" value="PRK00393.1"/>
    <property type="match status" value="1"/>
</dbReference>
<feature type="site" description="Essential for DHBP synthase activity" evidence="20">
    <location>
        <position position="131"/>
    </location>
</feature>
<evidence type="ECO:0000256" key="16">
    <source>
        <dbReference type="ARBA" id="ARBA00023239"/>
    </source>
</evidence>
<dbReference type="InterPro" id="IPR000422">
    <property type="entry name" value="DHBP_synthase_RibB"/>
</dbReference>
<feature type="binding site" evidence="20">
    <location>
        <position position="276"/>
    </location>
    <ligand>
        <name>Zn(2+)</name>
        <dbReference type="ChEBI" id="CHEBI:29105"/>
        <note>catalytic</note>
    </ligand>
</feature>
<feature type="domain" description="GTP cyclohydrolase II" evidence="21">
    <location>
        <begin position="217"/>
        <end position="378"/>
    </location>
</feature>
<dbReference type="GO" id="GO:0009231">
    <property type="term" value="P:riboflavin biosynthetic process"/>
    <property type="evidence" value="ECO:0007669"/>
    <property type="project" value="UniProtKB-UniRule"/>
</dbReference>
<evidence type="ECO:0000256" key="6">
    <source>
        <dbReference type="ARBA" id="ARBA00005520"/>
    </source>
</evidence>
<feature type="region of interest" description="DHBP synthase" evidence="20">
    <location>
        <begin position="1"/>
        <end position="206"/>
    </location>
</feature>
<dbReference type="NCBIfam" id="NF006803">
    <property type="entry name" value="PRK09311.1"/>
    <property type="match status" value="1"/>
</dbReference>
<feature type="site" description="Essential for DHBP synthase activity" evidence="20">
    <location>
        <position position="169"/>
    </location>
</feature>
<comment type="similarity">
    <text evidence="6 20">In the N-terminal section; belongs to the DHBP synthase family.</text>
</comment>
<dbReference type="GO" id="GO:0005829">
    <property type="term" value="C:cytosol"/>
    <property type="evidence" value="ECO:0007669"/>
    <property type="project" value="TreeGrafter"/>
</dbReference>
<dbReference type="RefSeq" id="WP_168883115.1">
    <property type="nucleotide sequence ID" value="NZ_JABAIL010000004.1"/>
</dbReference>
<dbReference type="FunFam" id="3.40.50.10990:FF:000001">
    <property type="entry name" value="Riboflavin biosynthesis protein RibBA"/>
    <property type="match status" value="1"/>
</dbReference>
<keyword evidence="10 20" id="KW-0547">Nucleotide-binding</keyword>
<keyword evidence="14 20" id="KW-0342">GTP-binding</keyword>
<evidence type="ECO:0000256" key="7">
    <source>
        <dbReference type="ARBA" id="ARBA00008976"/>
    </source>
</evidence>
<dbReference type="SUPFAM" id="SSF55821">
    <property type="entry name" value="YrdC/RibB"/>
    <property type="match status" value="1"/>
</dbReference>
<evidence type="ECO:0000256" key="8">
    <source>
        <dbReference type="ARBA" id="ARBA00022619"/>
    </source>
</evidence>
<dbReference type="EC" id="4.1.99.12" evidence="20"/>
<comment type="caution">
    <text evidence="22">The sequence shown here is derived from an EMBL/GenBank/DDBJ whole genome shotgun (WGS) entry which is preliminary data.</text>
</comment>
<dbReference type="HAMAP" id="MF_00180">
    <property type="entry name" value="RibB"/>
    <property type="match status" value="1"/>
</dbReference>
<feature type="binding site" evidence="20">
    <location>
        <begin position="31"/>
        <end position="32"/>
    </location>
    <ligand>
        <name>D-ribulose 5-phosphate</name>
        <dbReference type="ChEBI" id="CHEBI:58121"/>
    </ligand>
</feature>
<comment type="function">
    <text evidence="18 20">Catalyzes the conversion of GTP to 2,5-diamino-6-ribosylamino-4(3H)-pyrimidinone 5'-phosphate (DARP), formate and pyrophosphate.</text>
</comment>
<gene>
    <name evidence="20" type="primary">ribBA</name>
    <name evidence="22" type="ORF">HGP29_14380</name>
</gene>
<feature type="binding site" evidence="20">
    <location>
        <begin position="301"/>
        <end position="303"/>
    </location>
    <ligand>
        <name>GTP</name>
        <dbReference type="ChEBI" id="CHEBI:37565"/>
    </ligand>
</feature>
<evidence type="ECO:0000256" key="9">
    <source>
        <dbReference type="ARBA" id="ARBA00022723"/>
    </source>
</evidence>
<dbReference type="GO" id="GO:0030145">
    <property type="term" value="F:manganese ion binding"/>
    <property type="evidence" value="ECO:0007669"/>
    <property type="project" value="UniProtKB-UniRule"/>
</dbReference>
<feature type="binding site" evidence="20">
    <location>
        <position position="263"/>
    </location>
    <ligand>
        <name>Zn(2+)</name>
        <dbReference type="ChEBI" id="CHEBI:29105"/>
        <note>catalytic</note>
    </ligand>
</feature>
<dbReference type="GO" id="GO:0000287">
    <property type="term" value="F:magnesium ion binding"/>
    <property type="evidence" value="ECO:0007669"/>
    <property type="project" value="UniProtKB-UniRule"/>
</dbReference>
<dbReference type="InterPro" id="IPR000926">
    <property type="entry name" value="RibA"/>
</dbReference>
<dbReference type="InterPro" id="IPR032677">
    <property type="entry name" value="GTP_cyclohydro_II"/>
</dbReference>
<evidence type="ECO:0000313" key="23">
    <source>
        <dbReference type="Proteomes" id="UP000585050"/>
    </source>
</evidence>
<dbReference type="PANTHER" id="PTHR21327:SF18">
    <property type="entry name" value="3,4-DIHYDROXY-2-BUTANONE 4-PHOSPHATE SYNTHASE"/>
    <property type="match status" value="1"/>
</dbReference>
<keyword evidence="16 20" id="KW-0456">Lyase</keyword>
<comment type="pathway">
    <text evidence="5 20">Cofactor biosynthesis; riboflavin biosynthesis; 2-hydroxy-3-oxobutyl phosphate from D-ribulose 5-phosphate: step 1/1.</text>
</comment>
<evidence type="ECO:0000256" key="13">
    <source>
        <dbReference type="ARBA" id="ARBA00022842"/>
    </source>
</evidence>
<comment type="similarity">
    <text evidence="7 20">In the C-terminal section; belongs to the GTP cyclohydrolase II family.</text>
</comment>
<comment type="cofactor">
    <cofactor evidence="20">
        <name>Mg(2+)</name>
        <dbReference type="ChEBI" id="CHEBI:18420"/>
    </cofactor>
    <cofactor evidence="20">
        <name>Mn(2+)</name>
        <dbReference type="ChEBI" id="CHEBI:29035"/>
    </cofactor>
    <text evidence="20">Binds 2 divalent metal cations per subunit. Magnesium or manganese.</text>
</comment>
<dbReference type="PANTHER" id="PTHR21327">
    <property type="entry name" value="GTP CYCLOHYDROLASE II-RELATED"/>
    <property type="match status" value="1"/>
</dbReference>
<feature type="binding site" evidence="20">
    <location>
        <position position="148"/>
    </location>
    <ligand>
        <name>Mg(2+)</name>
        <dbReference type="ChEBI" id="CHEBI:18420"/>
        <label>2</label>
    </ligand>
</feature>
<evidence type="ECO:0000256" key="4">
    <source>
        <dbReference type="ARBA" id="ARBA00004853"/>
    </source>
</evidence>
<evidence type="ECO:0000313" key="22">
    <source>
        <dbReference type="EMBL" id="NLR92401.1"/>
    </source>
</evidence>
<keyword evidence="11 20" id="KW-0378">Hydrolase</keyword>
<keyword evidence="13 20" id="KW-0460">Magnesium</keyword>
<feature type="binding site" evidence="20">
    <location>
        <position position="169"/>
    </location>
    <ligand>
        <name>D-ribulose 5-phosphate</name>
        <dbReference type="ChEBI" id="CHEBI:58121"/>
    </ligand>
</feature>
<evidence type="ECO:0000259" key="21">
    <source>
        <dbReference type="Pfam" id="PF00925"/>
    </source>
</evidence>
<dbReference type="UniPathway" id="UPA00275">
    <property type="reaction ID" value="UER00399"/>
</dbReference>
<evidence type="ECO:0000256" key="12">
    <source>
        <dbReference type="ARBA" id="ARBA00022833"/>
    </source>
</evidence>
<feature type="binding site" evidence="20">
    <location>
        <begin position="258"/>
        <end position="262"/>
    </location>
    <ligand>
        <name>GTP</name>
        <dbReference type="ChEBI" id="CHEBI:37565"/>
    </ligand>
</feature>
<dbReference type="Gene3D" id="3.40.50.10990">
    <property type="entry name" value="GTP cyclohydrolase II"/>
    <property type="match status" value="1"/>
</dbReference>
<evidence type="ECO:0000256" key="15">
    <source>
        <dbReference type="ARBA" id="ARBA00023211"/>
    </source>
</evidence>
<dbReference type="GO" id="GO:0005525">
    <property type="term" value="F:GTP binding"/>
    <property type="evidence" value="ECO:0007669"/>
    <property type="project" value="UniProtKB-KW"/>
</dbReference>
<name>A0A7X8XWM1_9BACT</name>
<evidence type="ECO:0000256" key="18">
    <source>
        <dbReference type="ARBA" id="ARBA00043932"/>
    </source>
</evidence>
<evidence type="ECO:0000256" key="3">
    <source>
        <dbReference type="ARBA" id="ARBA00002284"/>
    </source>
</evidence>
<comment type="catalytic activity">
    <reaction evidence="1 20">
        <text>D-ribulose 5-phosphate = (2S)-2-hydroxy-3-oxobutyl phosphate + formate + H(+)</text>
        <dbReference type="Rhea" id="RHEA:18457"/>
        <dbReference type="ChEBI" id="CHEBI:15378"/>
        <dbReference type="ChEBI" id="CHEBI:15740"/>
        <dbReference type="ChEBI" id="CHEBI:58121"/>
        <dbReference type="ChEBI" id="CHEBI:58830"/>
        <dbReference type="EC" id="4.1.99.12"/>
    </reaction>
</comment>
<organism evidence="22 23">
    <name type="scientific">Flammeovirga agarivorans</name>
    <dbReference type="NCBI Taxonomy" id="2726742"/>
    <lineage>
        <taxon>Bacteria</taxon>
        <taxon>Pseudomonadati</taxon>
        <taxon>Bacteroidota</taxon>
        <taxon>Cytophagia</taxon>
        <taxon>Cytophagales</taxon>
        <taxon>Flammeovirgaceae</taxon>
        <taxon>Flammeovirga</taxon>
    </lineage>
</organism>
<evidence type="ECO:0000256" key="10">
    <source>
        <dbReference type="ARBA" id="ARBA00022741"/>
    </source>
</evidence>
<evidence type="ECO:0000256" key="17">
    <source>
        <dbReference type="ARBA" id="ARBA00023268"/>
    </source>
</evidence>
<dbReference type="FunFam" id="3.90.870.10:FF:000001">
    <property type="entry name" value="Riboflavin biosynthesis protein RibBA"/>
    <property type="match status" value="1"/>
</dbReference>
<dbReference type="EC" id="3.5.4.25" evidence="20"/>
<accession>A0A7X8XWM1</accession>
<feature type="active site" description="Nucleophile; for GTP cyclohydrolase activity" evidence="20">
    <location>
        <position position="337"/>
    </location>
</feature>
<evidence type="ECO:0000256" key="19">
    <source>
        <dbReference type="ARBA" id="ARBA00049295"/>
    </source>
</evidence>
<sequence length="405" mass="44293">MAEKFKLDSIEDAIEAIKNGEIVIVVDDEDRENEGDFICAAEKVTPEIINFMSKEGRGLICCSLLEDRCEELGLELMVGKNTAAFETPFTVSVDLIGHGCTTGISASDRAKTVLALADPNVDPAILGKPGHIFPLKAKRGGVLRRTGHTEATIDLARLAGLEPAGVLVEIMNDDGSMARLPDLVKVAKKHNLKLISIEDLIQYRLKLEDSLVEEVIGVDMPTELGHFDLRAFKHTTTGELHLALIKGDISGDEPVMVRVHSSCVTGDIFGSCRCDCGPQLHGAMDMIEKEGRGIILYMNQEGRGIGLVNKLKAYKLQEEGMDTVEANKALGFKSDQRDYGVGAQILRKLGVSKMKLISNNPKKRAGLIGYGLEIVDNVAIEITPNKFNQKYLETKRDKMGHNILK</sequence>
<dbReference type="Pfam" id="PF00926">
    <property type="entry name" value="DHBP_synthase"/>
    <property type="match status" value="1"/>
</dbReference>
<dbReference type="NCBIfam" id="TIGR00505">
    <property type="entry name" value="ribA"/>
    <property type="match status" value="1"/>
</dbReference>
<dbReference type="PIRSF" id="PIRSF001259">
    <property type="entry name" value="RibA"/>
    <property type="match status" value="1"/>
</dbReference>